<organism evidence="1 2">
    <name type="scientific">Hermanssonia centrifuga</name>
    <dbReference type="NCBI Taxonomy" id="98765"/>
    <lineage>
        <taxon>Eukaryota</taxon>
        <taxon>Fungi</taxon>
        <taxon>Dikarya</taxon>
        <taxon>Basidiomycota</taxon>
        <taxon>Agaricomycotina</taxon>
        <taxon>Agaricomycetes</taxon>
        <taxon>Polyporales</taxon>
        <taxon>Meruliaceae</taxon>
        <taxon>Hermanssonia</taxon>
    </lineage>
</organism>
<dbReference type="EMBL" id="MLYV02000016">
    <property type="protein sequence ID" value="PSS37959.1"/>
    <property type="molecule type" value="Genomic_DNA"/>
</dbReference>
<dbReference type="AlphaFoldDB" id="A0A2R6S6Z5"/>
<gene>
    <name evidence="1" type="ORF">PHLCEN_2v216</name>
</gene>
<proteinExistence type="predicted"/>
<dbReference type="InterPro" id="IPR013078">
    <property type="entry name" value="His_Pase_superF_clade-1"/>
</dbReference>
<dbReference type="PANTHER" id="PTHR48100:SF1">
    <property type="entry name" value="HISTIDINE PHOSPHATASE FAMILY PROTEIN-RELATED"/>
    <property type="match status" value="1"/>
</dbReference>
<keyword evidence="2" id="KW-1185">Reference proteome</keyword>
<dbReference type="Proteomes" id="UP000186601">
    <property type="component" value="Unassembled WGS sequence"/>
</dbReference>
<dbReference type="InterPro" id="IPR029033">
    <property type="entry name" value="His_PPase_superfam"/>
</dbReference>
<dbReference type="InterPro" id="IPR050275">
    <property type="entry name" value="PGM_Phosphatase"/>
</dbReference>
<name>A0A2R6S6Z5_9APHY</name>
<dbReference type="GO" id="GO:0016791">
    <property type="term" value="F:phosphatase activity"/>
    <property type="evidence" value="ECO:0007669"/>
    <property type="project" value="TreeGrafter"/>
</dbReference>
<dbReference type="PANTHER" id="PTHR48100">
    <property type="entry name" value="BROAD-SPECIFICITY PHOSPHATASE YOR283W-RELATED"/>
    <property type="match status" value="1"/>
</dbReference>
<dbReference type="SUPFAM" id="SSF53254">
    <property type="entry name" value="Phosphoglycerate mutase-like"/>
    <property type="match status" value="1"/>
</dbReference>
<reference evidence="1 2" key="1">
    <citation type="submission" date="2018-02" db="EMBL/GenBank/DDBJ databases">
        <title>Genome sequence of the basidiomycete white-rot fungus Phlebia centrifuga.</title>
        <authorList>
            <person name="Granchi Z."/>
            <person name="Peng M."/>
            <person name="de Vries R.P."/>
            <person name="Hilden K."/>
            <person name="Makela M.R."/>
            <person name="Grigoriev I."/>
            <person name="Riley R."/>
        </authorList>
    </citation>
    <scope>NUCLEOTIDE SEQUENCE [LARGE SCALE GENOMIC DNA]</scope>
    <source>
        <strain evidence="1 2">FBCC195</strain>
    </source>
</reference>
<sequence>MNLRLIPASNKLDCDWYVPILLCTFQPRLPILFATYITFKSLSGFFLQDDHQAIPSQVGAVSTYPLGVSPEPRNQTPQLPTSFGLIDDAPDRWHQFKRRISELNASAAPGVSYKVFFLGRHGQGYHNVAESKYGTEAWDDYYSKLYGDEEMTWGPDPLLTPLGHVQAADAHQAWLAEIPHGIPQPERHYVSPLKRALDTWAVTFGVRGISEDEGAFSSEKRIALVMEHCREEYGVHTCDLRSPLSHLGTLYPPPTFAFERGFAEEDPLWDADTRETKAHIVLRALSVLDTTFNDPGICE</sequence>
<evidence type="ECO:0008006" key="3">
    <source>
        <dbReference type="Google" id="ProtNLM"/>
    </source>
</evidence>
<accession>A0A2R6S6Z5</accession>
<evidence type="ECO:0000313" key="1">
    <source>
        <dbReference type="EMBL" id="PSS37959.1"/>
    </source>
</evidence>
<evidence type="ECO:0000313" key="2">
    <source>
        <dbReference type="Proteomes" id="UP000186601"/>
    </source>
</evidence>
<dbReference type="Gene3D" id="3.40.50.1240">
    <property type="entry name" value="Phosphoglycerate mutase-like"/>
    <property type="match status" value="1"/>
</dbReference>
<dbReference type="GO" id="GO:0005737">
    <property type="term" value="C:cytoplasm"/>
    <property type="evidence" value="ECO:0007669"/>
    <property type="project" value="TreeGrafter"/>
</dbReference>
<protein>
    <recommendedName>
        <fullName evidence="3">Phosphoglycerate mutase</fullName>
    </recommendedName>
</protein>
<dbReference type="CDD" id="cd07067">
    <property type="entry name" value="HP_PGM_like"/>
    <property type="match status" value="1"/>
</dbReference>
<comment type="caution">
    <text evidence="1">The sequence shown here is derived from an EMBL/GenBank/DDBJ whole genome shotgun (WGS) entry which is preliminary data.</text>
</comment>
<dbReference type="OrthoDB" id="496981at2759"/>